<gene>
    <name evidence="5" type="ORF">GYMLUDRAFT_62833</name>
</gene>
<evidence type="ECO:0000259" key="4">
    <source>
        <dbReference type="Pfam" id="PF10033"/>
    </source>
</evidence>
<dbReference type="Pfam" id="PF10033">
    <property type="entry name" value="ATG13"/>
    <property type="match status" value="1"/>
</dbReference>
<keyword evidence="2" id="KW-0072">Autophagy</keyword>
<dbReference type="HOGENOM" id="CLU_2250463_0_0_1"/>
<dbReference type="GO" id="GO:0006914">
    <property type="term" value="P:autophagy"/>
    <property type="evidence" value="ECO:0007669"/>
    <property type="project" value="UniProtKB-KW"/>
</dbReference>
<name>A0A0D0CIR2_9AGAR</name>
<dbReference type="EMBL" id="KN834811">
    <property type="protein sequence ID" value="KIK54878.1"/>
    <property type="molecule type" value="Genomic_DNA"/>
</dbReference>
<organism evidence="5 6">
    <name type="scientific">Collybiopsis luxurians FD-317 M1</name>
    <dbReference type="NCBI Taxonomy" id="944289"/>
    <lineage>
        <taxon>Eukaryota</taxon>
        <taxon>Fungi</taxon>
        <taxon>Dikarya</taxon>
        <taxon>Basidiomycota</taxon>
        <taxon>Agaricomycotina</taxon>
        <taxon>Agaricomycetes</taxon>
        <taxon>Agaricomycetidae</taxon>
        <taxon>Agaricales</taxon>
        <taxon>Marasmiineae</taxon>
        <taxon>Omphalotaceae</taxon>
        <taxon>Collybiopsis</taxon>
        <taxon>Collybiopsis luxurians</taxon>
    </lineage>
</organism>
<comment type="similarity">
    <text evidence="1 2">Belongs to the ATG13 family. Fungi subfamily.</text>
</comment>
<proteinExistence type="inferred from homology"/>
<reference evidence="5 6" key="1">
    <citation type="submission" date="2014-04" db="EMBL/GenBank/DDBJ databases">
        <title>Evolutionary Origins and Diversification of the Mycorrhizal Mutualists.</title>
        <authorList>
            <consortium name="DOE Joint Genome Institute"/>
            <consortium name="Mycorrhizal Genomics Consortium"/>
            <person name="Kohler A."/>
            <person name="Kuo A."/>
            <person name="Nagy L.G."/>
            <person name="Floudas D."/>
            <person name="Copeland A."/>
            <person name="Barry K.W."/>
            <person name="Cichocki N."/>
            <person name="Veneault-Fourrey C."/>
            <person name="LaButti K."/>
            <person name="Lindquist E.A."/>
            <person name="Lipzen A."/>
            <person name="Lundell T."/>
            <person name="Morin E."/>
            <person name="Murat C."/>
            <person name="Riley R."/>
            <person name="Ohm R."/>
            <person name="Sun H."/>
            <person name="Tunlid A."/>
            <person name="Henrissat B."/>
            <person name="Grigoriev I.V."/>
            <person name="Hibbett D.S."/>
            <person name="Martin F."/>
        </authorList>
    </citation>
    <scope>NUCLEOTIDE SEQUENCE [LARGE SCALE GENOMIC DNA]</scope>
    <source>
        <strain evidence="5 6">FD-317 M1</strain>
    </source>
</reference>
<dbReference type="AlphaFoldDB" id="A0A0D0CIR2"/>
<feature type="domain" description="Autophagy-related protein 13 N-terminal" evidence="4">
    <location>
        <begin position="21"/>
        <end position="89"/>
    </location>
</feature>
<evidence type="ECO:0000256" key="1">
    <source>
        <dbReference type="ARBA" id="ARBA00005246"/>
    </source>
</evidence>
<keyword evidence="6" id="KW-1185">Reference proteome</keyword>
<dbReference type="Gene3D" id="3.30.900.10">
    <property type="entry name" value="HORMA domain"/>
    <property type="match status" value="1"/>
</dbReference>
<dbReference type="InterPro" id="IPR018731">
    <property type="entry name" value="Atg13_N"/>
</dbReference>
<dbReference type="GO" id="GO:1990316">
    <property type="term" value="C:Atg1/ULK1 kinase complex"/>
    <property type="evidence" value="ECO:0007669"/>
    <property type="project" value="InterPro"/>
</dbReference>
<feature type="compositionally biased region" description="Low complexity" evidence="3">
    <location>
        <begin position="82"/>
        <end position="94"/>
    </location>
</feature>
<evidence type="ECO:0000256" key="3">
    <source>
        <dbReference type="SAM" id="MobiDB-lite"/>
    </source>
</evidence>
<accession>A0A0D0CIR2</accession>
<sequence length="104" mass="11289">MVQSRDAILGFVDSRGTTTIRSISDSWSPRPLEIQILLTVPETLPSNHLLVYKASGTSRVPVDTKYKYIVLENWILDFRVASSPSSSFSSDSKGSSGGTALPTV</sequence>
<evidence type="ECO:0000256" key="2">
    <source>
        <dbReference type="RuleBase" id="RU361214"/>
    </source>
</evidence>
<dbReference type="InterPro" id="IPR036570">
    <property type="entry name" value="HORMA_dom_sf"/>
</dbReference>
<dbReference type="OrthoDB" id="70161at2759"/>
<evidence type="ECO:0000313" key="6">
    <source>
        <dbReference type="Proteomes" id="UP000053593"/>
    </source>
</evidence>
<protein>
    <recommendedName>
        <fullName evidence="2">Autophagy-related protein 13</fullName>
    </recommendedName>
</protein>
<dbReference type="Proteomes" id="UP000053593">
    <property type="component" value="Unassembled WGS sequence"/>
</dbReference>
<feature type="region of interest" description="Disordered" evidence="3">
    <location>
        <begin position="82"/>
        <end position="104"/>
    </location>
</feature>
<evidence type="ECO:0000313" key="5">
    <source>
        <dbReference type="EMBL" id="KIK54878.1"/>
    </source>
</evidence>